<accession>A0A9Q1JLB7</accession>
<comment type="pathway">
    <text evidence="1">Glycan metabolism; pectin degradation; 2-dehydro-3-deoxy-D-gluconate from pectin: step 1/5.</text>
</comment>
<evidence type="ECO:0000256" key="6">
    <source>
        <dbReference type="SAM" id="SignalP"/>
    </source>
</evidence>
<dbReference type="Pfam" id="PF01095">
    <property type="entry name" value="Pectinesterase"/>
    <property type="match status" value="1"/>
</dbReference>
<proteinExistence type="inferred from homology"/>
<keyword evidence="6" id="KW-0732">Signal</keyword>
<gene>
    <name evidence="8" type="ORF">Cgig2_003778</name>
</gene>
<dbReference type="Gene3D" id="2.160.20.10">
    <property type="entry name" value="Single-stranded right-handed beta-helix, Pectin lyase-like"/>
    <property type="match status" value="1"/>
</dbReference>
<feature type="chain" id="PRO_5040509147" description="Pectinesterase inhibitor domain-containing protein" evidence="6">
    <location>
        <begin position="37"/>
        <end position="336"/>
    </location>
</feature>
<dbReference type="Gene3D" id="1.20.140.40">
    <property type="entry name" value="Invertase/pectin methylesterase inhibitor family protein"/>
    <property type="match status" value="1"/>
</dbReference>
<evidence type="ECO:0000256" key="1">
    <source>
        <dbReference type="ARBA" id="ARBA00005184"/>
    </source>
</evidence>
<keyword evidence="4" id="KW-0378">Hydrolase</keyword>
<evidence type="ECO:0000256" key="4">
    <source>
        <dbReference type="ARBA" id="ARBA00022801"/>
    </source>
</evidence>
<dbReference type="EMBL" id="JAKOGI010001973">
    <property type="protein sequence ID" value="KAJ8423393.1"/>
    <property type="molecule type" value="Genomic_DNA"/>
</dbReference>
<evidence type="ECO:0000256" key="5">
    <source>
        <dbReference type="ARBA" id="ARBA00023085"/>
    </source>
</evidence>
<keyword evidence="9" id="KW-1185">Reference proteome</keyword>
<name>A0A9Q1JLB7_9CARY</name>
<dbReference type="GO" id="GO:0004857">
    <property type="term" value="F:enzyme inhibitor activity"/>
    <property type="evidence" value="ECO:0007669"/>
    <property type="project" value="InterPro"/>
</dbReference>
<feature type="signal peptide" evidence="6">
    <location>
        <begin position="1"/>
        <end position="36"/>
    </location>
</feature>
<dbReference type="InterPro" id="IPR035513">
    <property type="entry name" value="Invertase/methylesterase_inhib"/>
</dbReference>
<dbReference type="Proteomes" id="UP001153076">
    <property type="component" value="Unassembled WGS sequence"/>
</dbReference>
<dbReference type="SUPFAM" id="SSF51126">
    <property type="entry name" value="Pectin lyase-like"/>
    <property type="match status" value="1"/>
</dbReference>
<dbReference type="SMART" id="SM00856">
    <property type="entry name" value="PMEI"/>
    <property type="match status" value="1"/>
</dbReference>
<dbReference type="InterPro" id="IPR012334">
    <property type="entry name" value="Pectin_lyas_fold"/>
</dbReference>
<evidence type="ECO:0000313" key="9">
    <source>
        <dbReference type="Proteomes" id="UP001153076"/>
    </source>
</evidence>
<dbReference type="AlphaFoldDB" id="A0A9Q1JLB7"/>
<dbReference type="SUPFAM" id="SSF101148">
    <property type="entry name" value="Plant invertase/pectin methylesterase inhibitor"/>
    <property type="match status" value="1"/>
</dbReference>
<dbReference type="InterPro" id="IPR011050">
    <property type="entry name" value="Pectin_lyase_fold/virulence"/>
</dbReference>
<comment type="similarity">
    <text evidence="3">In the C-terminal section; belongs to the pectinesterase family.</text>
</comment>
<feature type="domain" description="Pectinesterase inhibitor" evidence="7">
    <location>
        <begin position="36"/>
        <end position="189"/>
    </location>
</feature>
<dbReference type="GO" id="GO:0042545">
    <property type="term" value="P:cell wall modification"/>
    <property type="evidence" value="ECO:0007669"/>
    <property type="project" value="InterPro"/>
</dbReference>
<dbReference type="InterPro" id="IPR006501">
    <property type="entry name" value="Pectinesterase_inhib_dom"/>
</dbReference>
<evidence type="ECO:0000313" key="8">
    <source>
        <dbReference type="EMBL" id="KAJ8423393.1"/>
    </source>
</evidence>
<dbReference type="PANTHER" id="PTHR31707">
    <property type="entry name" value="PECTINESTERASE"/>
    <property type="match status" value="1"/>
</dbReference>
<dbReference type="InterPro" id="IPR000070">
    <property type="entry name" value="Pectinesterase_cat"/>
</dbReference>
<evidence type="ECO:0000256" key="3">
    <source>
        <dbReference type="ARBA" id="ARBA00007786"/>
    </source>
</evidence>
<evidence type="ECO:0000259" key="7">
    <source>
        <dbReference type="SMART" id="SM00856"/>
    </source>
</evidence>
<evidence type="ECO:0000256" key="2">
    <source>
        <dbReference type="ARBA" id="ARBA00006027"/>
    </source>
</evidence>
<dbReference type="CDD" id="cd15798">
    <property type="entry name" value="PMEI-like_3"/>
    <property type="match status" value="1"/>
</dbReference>
<dbReference type="GO" id="GO:0030599">
    <property type="term" value="F:pectinesterase activity"/>
    <property type="evidence" value="ECO:0007669"/>
    <property type="project" value="InterPro"/>
</dbReference>
<organism evidence="8 9">
    <name type="scientific">Carnegiea gigantea</name>
    <dbReference type="NCBI Taxonomy" id="171969"/>
    <lineage>
        <taxon>Eukaryota</taxon>
        <taxon>Viridiplantae</taxon>
        <taxon>Streptophyta</taxon>
        <taxon>Embryophyta</taxon>
        <taxon>Tracheophyta</taxon>
        <taxon>Spermatophyta</taxon>
        <taxon>Magnoliopsida</taxon>
        <taxon>eudicotyledons</taxon>
        <taxon>Gunneridae</taxon>
        <taxon>Pentapetalae</taxon>
        <taxon>Caryophyllales</taxon>
        <taxon>Cactineae</taxon>
        <taxon>Cactaceae</taxon>
        <taxon>Cactoideae</taxon>
        <taxon>Echinocereeae</taxon>
        <taxon>Carnegiea</taxon>
    </lineage>
</organism>
<protein>
    <recommendedName>
        <fullName evidence="7">Pectinesterase inhibitor domain-containing protein</fullName>
    </recommendedName>
</protein>
<keyword evidence="5" id="KW-0063">Aspartyl esterase</keyword>
<comment type="caution">
    <text evidence="8">The sequence shown here is derived from an EMBL/GenBank/DDBJ whole genome shotgun (WGS) entry which is preliminary data.</text>
</comment>
<dbReference type="NCBIfam" id="TIGR01614">
    <property type="entry name" value="PME_inhib"/>
    <property type="match status" value="1"/>
</dbReference>
<reference evidence="8" key="1">
    <citation type="submission" date="2022-04" db="EMBL/GenBank/DDBJ databases">
        <title>Carnegiea gigantea Genome sequencing and assembly v2.</title>
        <authorList>
            <person name="Copetti D."/>
            <person name="Sanderson M.J."/>
            <person name="Burquez A."/>
            <person name="Wojciechowski M.F."/>
        </authorList>
    </citation>
    <scope>NUCLEOTIDE SEQUENCE</scope>
    <source>
        <strain evidence="8">SGP5-SGP5p</strain>
        <tissue evidence="8">Aerial part</tissue>
    </source>
</reference>
<dbReference type="OrthoDB" id="2019149at2759"/>
<comment type="similarity">
    <text evidence="2">In the N-terminal section; belongs to the PMEI family.</text>
</comment>
<sequence length="336" mass="36661">MATPHPHHHHDHLQLSLSSTLLLLLIFSLAYAPTAAAAITIQDVCKATRYRSACESSLIHQNQKLPNPASASLIINSALSLSSRHLQTAQSMANSILQNFPNHRNRSMAARTCLDLFSMSAFRLKMAYSSSPSSRARLKDARAWTGAALTYQYDCWCELSYVNGTRLVDQTMSFLDSTLMPSTSNALSIMFSLDNFGEENAAKWGPPRTERDGFWERTQSGSGELRFQPNQGVRFGKVGATVCKEGKARGCYATVQQAVDAAPAGLKGKDRFVIYINAGVYDEIVRVPIEKTNLVFLGDGMGKTVITGSVNTGVLGISTYNTATVDETYGVDMITV</sequence>
<dbReference type="Pfam" id="PF04043">
    <property type="entry name" value="PMEI"/>
    <property type="match status" value="1"/>
</dbReference>